<organism evidence="1 2">
    <name type="scientific">Micromonospora tulbaghiae</name>
    <dbReference type="NCBI Taxonomy" id="479978"/>
    <lineage>
        <taxon>Bacteria</taxon>
        <taxon>Bacillati</taxon>
        <taxon>Actinomycetota</taxon>
        <taxon>Actinomycetes</taxon>
        <taxon>Micromonosporales</taxon>
        <taxon>Micromonosporaceae</taxon>
        <taxon>Micromonospora</taxon>
    </lineage>
</organism>
<evidence type="ECO:0000313" key="1">
    <source>
        <dbReference type="EMBL" id="AYF31461.1"/>
    </source>
</evidence>
<dbReference type="InterPro" id="IPR054202">
    <property type="entry name" value="DUF6907"/>
</dbReference>
<dbReference type="AlphaFoldDB" id="A0A386WTE0"/>
<name>A0A386WTE0_9ACTN</name>
<evidence type="ECO:0000313" key="2">
    <source>
        <dbReference type="Proteomes" id="UP000267804"/>
    </source>
</evidence>
<sequence length="224" mass="23593">MTIIASAHVPASSRLVDAPTADLTAVRATSDLARQAYTLLDAGTAIPEVATRLGVSEAEAVALSIDHVARQTGWDRGVGLRPVDPYENRPGNPALCPTWCVNDHTTDEPGESVFHDRPIATVTAHTYDLPETVRTAVAVGSCDDHAAGEHEPPSVKLDVSLDGPGRPVDLTVLAGLPDRAIRQVAARALAGDWQRGETLRLTPEQAAHLGRALLDAAHHAGQAN</sequence>
<gene>
    <name evidence="1" type="ORF">CSH63_29250</name>
</gene>
<dbReference type="KEGG" id="mtua:CSH63_29250"/>
<reference evidence="1 2" key="1">
    <citation type="submission" date="2017-10" db="EMBL/GenBank/DDBJ databases">
        <title>Integration of genomic and chemical information greatly accelerates assignment of the full stereostructure of myelolactone, a potent inhibitor of myeloma from a marine-derived Micromonospora.</title>
        <authorList>
            <person name="Kim M.C."/>
            <person name="Machado H."/>
            <person name="Jensen P.R."/>
            <person name="Fenical W."/>
        </authorList>
    </citation>
    <scope>NUCLEOTIDE SEQUENCE [LARGE SCALE GENOMIC DNA]</scope>
    <source>
        <strain evidence="1 2">CNY-010</strain>
    </source>
</reference>
<dbReference type="RefSeq" id="WP_120572994.1">
    <property type="nucleotide sequence ID" value="NZ_CP024087.1"/>
</dbReference>
<accession>A0A386WTE0</accession>
<dbReference type="Proteomes" id="UP000267804">
    <property type="component" value="Chromosome"/>
</dbReference>
<protein>
    <submittedName>
        <fullName evidence="1">Uncharacterized protein</fullName>
    </submittedName>
</protein>
<proteinExistence type="predicted"/>
<dbReference type="Pfam" id="PF21848">
    <property type="entry name" value="DUF6907"/>
    <property type="match status" value="1"/>
</dbReference>
<dbReference type="EMBL" id="CP024087">
    <property type="protein sequence ID" value="AYF31461.1"/>
    <property type="molecule type" value="Genomic_DNA"/>
</dbReference>